<dbReference type="InterPro" id="IPR000719">
    <property type="entry name" value="Prot_kinase_dom"/>
</dbReference>
<dbReference type="InterPro" id="IPR008266">
    <property type="entry name" value="Tyr_kinase_AS"/>
</dbReference>
<dbReference type="SUPFAM" id="SSF57850">
    <property type="entry name" value="RING/U-box"/>
    <property type="match status" value="1"/>
</dbReference>
<comment type="caution">
    <text evidence="7">The sequence shown here is derived from an EMBL/GenBank/DDBJ whole genome shotgun (WGS) entry which is preliminary data.</text>
</comment>
<dbReference type="SUPFAM" id="SSF54001">
    <property type="entry name" value="Cysteine proteinases"/>
    <property type="match status" value="1"/>
</dbReference>
<dbReference type="Gene3D" id="3.30.40.10">
    <property type="entry name" value="Zinc/RING finger domain, C3HC4 (zinc finger)"/>
    <property type="match status" value="1"/>
</dbReference>
<dbReference type="PROSITE" id="PS50011">
    <property type="entry name" value="PROTEIN_KINASE_DOM"/>
    <property type="match status" value="1"/>
</dbReference>
<dbReference type="InterPro" id="IPR028889">
    <property type="entry name" value="USP"/>
</dbReference>
<dbReference type="InterPro" id="IPR038765">
    <property type="entry name" value="Papain-like_cys_pep_sf"/>
</dbReference>
<evidence type="ECO:0000313" key="7">
    <source>
        <dbReference type="EMBL" id="CAF1397388.1"/>
    </source>
</evidence>
<evidence type="ECO:0000259" key="4">
    <source>
        <dbReference type="PROSITE" id="PS50011"/>
    </source>
</evidence>
<dbReference type="GO" id="GO:0005524">
    <property type="term" value="F:ATP binding"/>
    <property type="evidence" value="ECO:0007669"/>
    <property type="project" value="UniProtKB-KW"/>
</dbReference>
<dbReference type="InterPro" id="IPR011009">
    <property type="entry name" value="Kinase-like_dom_sf"/>
</dbReference>
<feature type="domain" description="Protein kinase" evidence="4">
    <location>
        <begin position="84"/>
        <end position="364"/>
    </location>
</feature>
<dbReference type="InterPro" id="IPR001245">
    <property type="entry name" value="Ser-Thr/Tyr_kinase_cat_dom"/>
</dbReference>
<feature type="compositionally biased region" description="Polar residues" evidence="3">
    <location>
        <begin position="406"/>
        <end position="418"/>
    </location>
</feature>
<evidence type="ECO:0000256" key="2">
    <source>
        <dbReference type="ARBA" id="ARBA00022840"/>
    </source>
</evidence>
<dbReference type="PRINTS" id="PR00109">
    <property type="entry name" value="TYRKINASE"/>
</dbReference>
<evidence type="ECO:0000259" key="6">
    <source>
        <dbReference type="PROSITE" id="PS51698"/>
    </source>
</evidence>
<dbReference type="PROSITE" id="PS00109">
    <property type="entry name" value="PROTEIN_KINASE_TYR"/>
    <property type="match status" value="1"/>
</dbReference>
<dbReference type="AlphaFoldDB" id="A0A815KLM2"/>
<sequence>MKTPEDALSCPITLELFRDPVVAQDGHTYERKAIEEWIRKYGTSPLTNQQLSLEHLVSNYAIKKVIDHFETSSLGKNFQYILDKDVKKKKGRPLFQTTGKTIYHAEWLPTNNNRPEIVLLKIEGARANKEASFYVDLSRHPHIVRTFGLVRDDGDDNKSSIMMLQEYASEGSLYELLTERKNPLDEEILFEILLQIIDAMSYLALNNVVHGDLACRNVLVFRFDEKDPRNIVVKVTDFGLSRYSKIYSQTITAAQTALNIIPIRYCAPEILSQNVTVNNYTEKSDVYSMGVLMWEAYSRGAVPWTNIERDDDVIQKVRNGDMLLQPKNCSSKYWNIITKTWAKLPDQRPTFNQLKELFKEQPYQSTTSVTQPSSPSYYKRDNGSPAQQNSLPGIPSYYLPDKGPPAQQSSSPGAANNIDTDHGTESMHLLGTQINVNKQKCIVKGRVNCGTDELYALESDKPLSGYDGLCPKCRTNHVMFDDPSRGFYMSVKNAHEIVIKQKLDNERLKGRKDIPQLTNIVENLPPLDQPILGKNKGIEGDSNSTYIDATIFCMFAYNNVFDKLLHMEVKTEPLKILQKVLRETIVHVLRDKRNGFVQRDALFHLRLQLSEATHDPSFKEMEKDPSEFLRAFETLFHYAPLKTISPDQPPKSDESNITTNIIWEMFDANPHRLPSTNIASIFRNSLSEIPAKLATIPPFLVLVAPRHTRSQRSYRYIIPDREITLDNSIVQLVCLKCQKTNHDPEISGEFYFCNECHEGESATVTTDAIITCYCTNCLSDMHKNLVRSIHTHHTKRVSSDKTKLNLFAVLCIETSHYVAFVKCQERSQFRHEWLFFDSMSDRMYDEQNVPLVDSVSEFDRWIDDAEKGKDDFFNWLDDRRGRKQPTSNIRQLRLFRDGAFFFYENTNMNY</sequence>
<feature type="domain" description="USP" evidence="5">
    <location>
        <begin position="536"/>
        <end position="864"/>
    </location>
</feature>
<dbReference type="InterPro" id="IPR050198">
    <property type="entry name" value="Non-receptor_tyrosine_kinases"/>
</dbReference>
<dbReference type="InterPro" id="IPR013083">
    <property type="entry name" value="Znf_RING/FYVE/PHD"/>
</dbReference>
<organism evidence="7 8">
    <name type="scientific">Adineta steineri</name>
    <dbReference type="NCBI Taxonomy" id="433720"/>
    <lineage>
        <taxon>Eukaryota</taxon>
        <taxon>Metazoa</taxon>
        <taxon>Spiralia</taxon>
        <taxon>Gnathifera</taxon>
        <taxon>Rotifera</taxon>
        <taxon>Eurotatoria</taxon>
        <taxon>Bdelloidea</taxon>
        <taxon>Adinetida</taxon>
        <taxon>Adinetidae</taxon>
        <taxon>Adineta</taxon>
    </lineage>
</organism>
<protein>
    <recommendedName>
        <fullName evidence="9">Non-specific protein-tyrosine kinase</fullName>
    </recommendedName>
</protein>
<dbReference type="SUPFAM" id="SSF56112">
    <property type="entry name" value="Protein kinase-like (PK-like)"/>
    <property type="match status" value="1"/>
</dbReference>
<dbReference type="Proteomes" id="UP000663845">
    <property type="component" value="Unassembled WGS sequence"/>
</dbReference>
<name>A0A815KLM2_9BILA</name>
<dbReference type="PROSITE" id="PS50235">
    <property type="entry name" value="USP_3"/>
    <property type="match status" value="1"/>
</dbReference>
<feature type="domain" description="U-box" evidence="6">
    <location>
        <begin position="3"/>
        <end position="76"/>
    </location>
</feature>
<dbReference type="EMBL" id="CAJNOG010001013">
    <property type="protein sequence ID" value="CAF1397388.1"/>
    <property type="molecule type" value="Genomic_DNA"/>
</dbReference>
<evidence type="ECO:0000256" key="1">
    <source>
        <dbReference type="ARBA" id="ARBA00022741"/>
    </source>
</evidence>
<gene>
    <name evidence="7" type="ORF">JYZ213_LOCUS37557</name>
</gene>
<dbReference type="Gene3D" id="1.10.510.10">
    <property type="entry name" value="Transferase(Phosphotransferase) domain 1"/>
    <property type="match status" value="1"/>
</dbReference>
<keyword evidence="2" id="KW-0067">ATP-binding</keyword>
<dbReference type="GO" id="GO:0016567">
    <property type="term" value="P:protein ubiquitination"/>
    <property type="evidence" value="ECO:0007669"/>
    <property type="project" value="InterPro"/>
</dbReference>
<dbReference type="GO" id="GO:0004672">
    <property type="term" value="F:protein kinase activity"/>
    <property type="evidence" value="ECO:0007669"/>
    <property type="project" value="InterPro"/>
</dbReference>
<evidence type="ECO:0000256" key="3">
    <source>
        <dbReference type="SAM" id="MobiDB-lite"/>
    </source>
</evidence>
<evidence type="ECO:0000313" key="8">
    <source>
        <dbReference type="Proteomes" id="UP000663845"/>
    </source>
</evidence>
<dbReference type="PANTHER" id="PTHR24418">
    <property type="entry name" value="TYROSINE-PROTEIN KINASE"/>
    <property type="match status" value="1"/>
</dbReference>
<keyword evidence="1" id="KW-0547">Nucleotide-binding</keyword>
<dbReference type="GO" id="GO:0004842">
    <property type="term" value="F:ubiquitin-protein transferase activity"/>
    <property type="evidence" value="ECO:0007669"/>
    <property type="project" value="InterPro"/>
</dbReference>
<proteinExistence type="predicted"/>
<dbReference type="PROSITE" id="PS51698">
    <property type="entry name" value="U_BOX"/>
    <property type="match status" value="1"/>
</dbReference>
<reference evidence="7" key="1">
    <citation type="submission" date="2021-02" db="EMBL/GenBank/DDBJ databases">
        <authorList>
            <person name="Nowell W R."/>
        </authorList>
    </citation>
    <scope>NUCLEOTIDE SEQUENCE</scope>
</reference>
<dbReference type="SMART" id="SM00504">
    <property type="entry name" value="Ubox"/>
    <property type="match status" value="1"/>
</dbReference>
<dbReference type="Pfam" id="PF04564">
    <property type="entry name" value="U-box"/>
    <property type="match status" value="1"/>
</dbReference>
<dbReference type="CDD" id="cd16655">
    <property type="entry name" value="RING-Ubox_WDSUB1-like"/>
    <property type="match status" value="1"/>
</dbReference>
<accession>A0A815KLM2</accession>
<evidence type="ECO:0000259" key="5">
    <source>
        <dbReference type="PROSITE" id="PS50235"/>
    </source>
</evidence>
<dbReference type="Gene3D" id="3.90.70.10">
    <property type="entry name" value="Cysteine proteinases"/>
    <property type="match status" value="1"/>
</dbReference>
<evidence type="ECO:0008006" key="9">
    <source>
        <dbReference type="Google" id="ProtNLM"/>
    </source>
</evidence>
<dbReference type="InterPro" id="IPR003613">
    <property type="entry name" value="Ubox_domain"/>
</dbReference>
<dbReference type="Pfam" id="PF07714">
    <property type="entry name" value="PK_Tyr_Ser-Thr"/>
    <property type="match status" value="1"/>
</dbReference>
<feature type="compositionally biased region" description="Low complexity" evidence="3">
    <location>
        <begin position="362"/>
        <end position="377"/>
    </location>
</feature>
<feature type="region of interest" description="Disordered" evidence="3">
    <location>
        <begin position="362"/>
        <end position="424"/>
    </location>
</feature>